<feature type="non-terminal residue" evidence="1">
    <location>
        <position position="92"/>
    </location>
</feature>
<organism evidence="1 2">
    <name type="scientific">Artomyces pyxidatus</name>
    <dbReference type="NCBI Taxonomy" id="48021"/>
    <lineage>
        <taxon>Eukaryota</taxon>
        <taxon>Fungi</taxon>
        <taxon>Dikarya</taxon>
        <taxon>Basidiomycota</taxon>
        <taxon>Agaricomycotina</taxon>
        <taxon>Agaricomycetes</taxon>
        <taxon>Russulales</taxon>
        <taxon>Auriscalpiaceae</taxon>
        <taxon>Artomyces</taxon>
    </lineage>
</organism>
<proteinExistence type="predicted"/>
<protein>
    <submittedName>
        <fullName evidence="1">Uncharacterized protein</fullName>
    </submittedName>
</protein>
<accession>A0ACB8STV1</accession>
<feature type="non-terminal residue" evidence="1">
    <location>
        <position position="1"/>
    </location>
</feature>
<comment type="caution">
    <text evidence="1">The sequence shown here is derived from an EMBL/GenBank/DDBJ whole genome shotgun (WGS) entry which is preliminary data.</text>
</comment>
<sequence length="92" mass="10507">QDKQHKLAASGRPKEVGWWVQRHRVYEKPPAITDVRAYGGTLKGWWASLQPSWRGAAWPLTKGEEPEDENWDKTRKGGANGIVMLVIALAWW</sequence>
<dbReference type="Proteomes" id="UP000814140">
    <property type="component" value="Unassembled WGS sequence"/>
</dbReference>
<evidence type="ECO:0000313" key="1">
    <source>
        <dbReference type="EMBL" id="KAI0059385.1"/>
    </source>
</evidence>
<name>A0ACB8STV1_9AGAM</name>
<reference evidence="1" key="2">
    <citation type="journal article" date="2022" name="New Phytol.">
        <title>Evolutionary transition to the ectomycorrhizal habit in the genomes of a hyperdiverse lineage of mushroom-forming fungi.</title>
        <authorList>
            <person name="Looney B."/>
            <person name="Miyauchi S."/>
            <person name="Morin E."/>
            <person name="Drula E."/>
            <person name="Courty P.E."/>
            <person name="Kohler A."/>
            <person name="Kuo A."/>
            <person name="LaButti K."/>
            <person name="Pangilinan J."/>
            <person name="Lipzen A."/>
            <person name="Riley R."/>
            <person name="Andreopoulos W."/>
            <person name="He G."/>
            <person name="Johnson J."/>
            <person name="Nolan M."/>
            <person name="Tritt A."/>
            <person name="Barry K.W."/>
            <person name="Grigoriev I.V."/>
            <person name="Nagy L.G."/>
            <person name="Hibbett D."/>
            <person name="Henrissat B."/>
            <person name="Matheny P.B."/>
            <person name="Labbe J."/>
            <person name="Martin F.M."/>
        </authorList>
    </citation>
    <scope>NUCLEOTIDE SEQUENCE</scope>
    <source>
        <strain evidence="1">HHB10654</strain>
    </source>
</reference>
<evidence type="ECO:0000313" key="2">
    <source>
        <dbReference type="Proteomes" id="UP000814140"/>
    </source>
</evidence>
<dbReference type="EMBL" id="MU277227">
    <property type="protein sequence ID" value="KAI0059385.1"/>
    <property type="molecule type" value="Genomic_DNA"/>
</dbReference>
<reference evidence="1" key="1">
    <citation type="submission" date="2021-03" db="EMBL/GenBank/DDBJ databases">
        <authorList>
            <consortium name="DOE Joint Genome Institute"/>
            <person name="Ahrendt S."/>
            <person name="Looney B.P."/>
            <person name="Miyauchi S."/>
            <person name="Morin E."/>
            <person name="Drula E."/>
            <person name="Courty P.E."/>
            <person name="Chicoki N."/>
            <person name="Fauchery L."/>
            <person name="Kohler A."/>
            <person name="Kuo A."/>
            <person name="Labutti K."/>
            <person name="Pangilinan J."/>
            <person name="Lipzen A."/>
            <person name="Riley R."/>
            <person name="Andreopoulos W."/>
            <person name="He G."/>
            <person name="Johnson J."/>
            <person name="Barry K.W."/>
            <person name="Grigoriev I.V."/>
            <person name="Nagy L."/>
            <person name="Hibbett D."/>
            <person name="Henrissat B."/>
            <person name="Matheny P.B."/>
            <person name="Labbe J."/>
            <person name="Martin F."/>
        </authorList>
    </citation>
    <scope>NUCLEOTIDE SEQUENCE</scope>
    <source>
        <strain evidence="1">HHB10654</strain>
    </source>
</reference>
<keyword evidence="2" id="KW-1185">Reference proteome</keyword>
<gene>
    <name evidence="1" type="ORF">BV25DRAFT_1773930</name>
</gene>